<protein>
    <recommendedName>
        <fullName evidence="5">SET domain-containing protein</fullName>
    </recommendedName>
</protein>
<dbReference type="InterPro" id="IPR001214">
    <property type="entry name" value="SET_dom"/>
</dbReference>
<feature type="region of interest" description="Disordered" evidence="4">
    <location>
        <begin position="429"/>
        <end position="454"/>
    </location>
</feature>
<dbReference type="SUPFAM" id="SSF144232">
    <property type="entry name" value="HIT/MYND zinc finger-like"/>
    <property type="match status" value="1"/>
</dbReference>
<organism evidence="6 7">
    <name type="scientific">Stephanodiscus triporus</name>
    <dbReference type="NCBI Taxonomy" id="2934178"/>
    <lineage>
        <taxon>Eukaryota</taxon>
        <taxon>Sar</taxon>
        <taxon>Stramenopiles</taxon>
        <taxon>Ochrophyta</taxon>
        <taxon>Bacillariophyta</taxon>
        <taxon>Coscinodiscophyceae</taxon>
        <taxon>Thalassiosirophycidae</taxon>
        <taxon>Stephanodiscales</taxon>
        <taxon>Stephanodiscaceae</taxon>
        <taxon>Stephanodiscus</taxon>
    </lineage>
</organism>
<evidence type="ECO:0000256" key="4">
    <source>
        <dbReference type="SAM" id="MobiDB-lite"/>
    </source>
</evidence>
<name>A0ABD3PZI3_9STRA</name>
<dbReference type="PROSITE" id="PS50280">
    <property type="entry name" value="SET"/>
    <property type="match status" value="1"/>
</dbReference>
<evidence type="ECO:0000313" key="7">
    <source>
        <dbReference type="Proteomes" id="UP001530315"/>
    </source>
</evidence>
<dbReference type="GO" id="GO:0008168">
    <property type="term" value="F:methyltransferase activity"/>
    <property type="evidence" value="ECO:0007669"/>
    <property type="project" value="UniProtKB-KW"/>
</dbReference>
<accession>A0ABD3PZI3</accession>
<dbReference type="AlphaFoldDB" id="A0ABD3PZI3"/>
<proteinExistence type="predicted"/>
<evidence type="ECO:0000256" key="1">
    <source>
        <dbReference type="ARBA" id="ARBA00022603"/>
    </source>
</evidence>
<dbReference type="InterPro" id="IPR046341">
    <property type="entry name" value="SET_dom_sf"/>
</dbReference>
<sequence length="481" mass="53860">MEPTPTPVFPPLSRWCKTQPYLTNVENRKRKRSKGSFEVRPSMNGLGMFASKSISSGDLIVANEDPIVQCQAARHTHPNFCHRCAAPIGSFRGSHLRAPKDLVLPYLDNEDQGLVFTSSVISCQGCQEVGWCSDECYENERLQHAIECELSSLTDFYDTQENPIIFRLATQSITLILSQMASLSPLERIPIHKFFFWGDFGSHPLWWEVGTSSDEKKKQASIDESSIVQICSLVNIGSILGMLQCNVMEYEYPSPIQQYMEHVEVIFQPEAGDDHQSESSKESAINNVDDSLKDGCNWLIKNKMTSGECDTAVVGSGLYPLLTLANHDCNPNASIEFLQESNRGSMVATRDISAGEEICITYIPNGGAGCGDGCQYFSHFEPTRTWKWLNGNDDDDESDASSTTEQNTGEEEDCNGDDQLLASIGYGVEREEEEKEEKEEMLEEVEQPLEGSNYTERAKGLLEYGFKCECRRCINEQTREA</sequence>
<feature type="compositionally biased region" description="Acidic residues" evidence="4">
    <location>
        <begin position="430"/>
        <end position="447"/>
    </location>
</feature>
<dbReference type="Proteomes" id="UP001530315">
    <property type="component" value="Unassembled WGS sequence"/>
</dbReference>
<gene>
    <name evidence="6" type="ORF">ACHAW5_001613</name>
</gene>
<dbReference type="PANTHER" id="PTHR46402:SF2">
    <property type="entry name" value="HISTONE-LYSINE N-TRIMETHYLTRANSFERASE SMYD5"/>
    <property type="match status" value="1"/>
</dbReference>
<dbReference type="PANTHER" id="PTHR46402">
    <property type="entry name" value="SET AND MYND DOMAIN-CONTAINING PROTEIN 5"/>
    <property type="match status" value="1"/>
</dbReference>
<dbReference type="SUPFAM" id="SSF82199">
    <property type="entry name" value="SET domain"/>
    <property type="match status" value="1"/>
</dbReference>
<keyword evidence="2" id="KW-0808">Transferase</keyword>
<feature type="domain" description="SET" evidence="5">
    <location>
        <begin position="35"/>
        <end position="363"/>
    </location>
</feature>
<dbReference type="EMBL" id="JALLAZ020000511">
    <property type="protein sequence ID" value="KAL3793438.1"/>
    <property type="molecule type" value="Genomic_DNA"/>
</dbReference>
<keyword evidence="3" id="KW-0949">S-adenosyl-L-methionine</keyword>
<feature type="region of interest" description="Disordered" evidence="4">
    <location>
        <begin position="390"/>
        <end position="417"/>
    </location>
</feature>
<dbReference type="GO" id="GO:0032259">
    <property type="term" value="P:methylation"/>
    <property type="evidence" value="ECO:0007669"/>
    <property type="project" value="UniProtKB-KW"/>
</dbReference>
<evidence type="ECO:0000256" key="3">
    <source>
        <dbReference type="ARBA" id="ARBA00022691"/>
    </source>
</evidence>
<keyword evidence="1" id="KW-0489">Methyltransferase</keyword>
<dbReference type="CDD" id="cd20071">
    <property type="entry name" value="SET_SMYD"/>
    <property type="match status" value="1"/>
</dbReference>
<reference evidence="6 7" key="1">
    <citation type="submission" date="2024-10" db="EMBL/GenBank/DDBJ databases">
        <title>Updated reference genomes for cyclostephanoid diatoms.</title>
        <authorList>
            <person name="Roberts W.R."/>
            <person name="Alverson A.J."/>
        </authorList>
    </citation>
    <scope>NUCLEOTIDE SEQUENCE [LARGE SCALE GENOMIC DNA]</scope>
    <source>
        <strain evidence="6 7">AJA276-08</strain>
    </source>
</reference>
<evidence type="ECO:0000259" key="5">
    <source>
        <dbReference type="PROSITE" id="PS50280"/>
    </source>
</evidence>
<dbReference type="Gene3D" id="2.170.270.10">
    <property type="entry name" value="SET domain"/>
    <property type="match status" value="1"/>
</dbReference>
<evidence type="ECO:0000313" key="6">
    <source>
        <dbReference type="EMBL" id="KAL3793438.1"/>
    </source>
</evidence>
<comment type="caution">
    <text evidence="6">The sequence shown here is derived from an EMBL/GenBank/DDBJ whole genome shotgun (WGS) entry which is preliminary data.</text>
</comment>
<keyword evidence="7" id="KW-1185">Reference proteome</keyword>
<dbReference type="Pfam" id="PF00856">
    <property type="entry name" value="SET"/>
    <property type="match status" value="1"/>
</dbReference>
<evidence type="ECO:0000256" key="2">
    <source>
        <dbReference type="ARBA" id="ARBA00022679"/>
    </source>
</evidence>